<dbReference type="Proteomes" id="UP000324800">
    <property type="component" value="Unassembled WGS sequence"/>
</dbReference>
<evidence type="ECO:0000256" key="1">
    <source>
        <dbReference type="SAM" id="Coils"/>
    </source>
</evidence>
<accession>A0A5J4V6V6</accession>
<feature type="compositionally biased region" description="Basic and acidic residues" evidence="2">
    <location>
        <begin position="139"/>
        <end position="152"/>
    </location>
</feature>
<sequence>MNRNFDREKEILRRKNQKQKKKVKKINLLLRESESEISEVDVQTPQKKRTQTFDEIQDQESKVDVESKAQQIARFIKEGKISVDPELQRYQQKQQQIAQRHTKPKLKKIKRKRRRTKTDDEYVDQGIYDDDSRDSTFCMDKEKPDMSHKQQKENGQNDSGKMIFLNITNGDCDVFNQTLSAIERDQKSQSFFKKTPVTCLTAVVSKGTDDGGPHFRKKQVLWSLLTEDALRPGVNFEINFFEKHHRKGAPDQVFGFYSQGLTLNMPKQSIHFLSLLATELHLLTIRQAALHGNESLVHDIIILNYDMFDFISNCLDIDRFKYFLSFIERDGKVVARPLTGIDQIGEQEYELKSLEHNVRGTPKRSTVPIFSS</sequence>
<comment type="caution">
    <text evidence="3">The sequence shown here is derived from an EMBL/GenBank/DDBJ whole genome shotgun (WGS) entry which is preliminary data.</text>
</comment>
<proteinExistence type="predicted"/>
<keyword evidence="1" id="KW-0175">Coiled coil</keyword>
<gene>
    <name evidence="3" type="ORF">EZS28_026319</name>
</gene>
<feature type="region of interest" description="Disordered" evidence="2">
    <location>
        <begin position="133"/>
        <end position="157"/>
    </location>
</feature>
<evidence type="ECO:0000256" key="2">
    <source>
        <dbReference type="SAM" id="MobiDB-lite"/>
    </source>
</evidence>
<organism evidence="3 4">
    <name type="scientific">Streblomastix strix</name>
    <dbReference type="NCBI Taxonomy" id="222440"/>
    <lineage>
        <taxon>Eukaryota</taxon>
        <taxon>Metamonada</taxon>
        <taxon>Preaxostyla</taxon>
        <taxon>Oxymonadida</taxon>
        <taxon>Streblomastigidae</taxon>
        <taxon>Streblomastix</taxon>
    </lineage>
</organism>
<dbReference type="AlphaFoldDB" id="A0A5J4V6V6"/>
<evidence type="ECO:0000313" key="4">
    <source>
        <dbReference type="Proteomes" id="UP000324800"/>
    </source>
</evidence>
<protein>
    <submittedName>
        <fullName evidence="3">Uncharacterized protein</fullName>
    </submittedName>
</protein>
<evidence type="ECO:0000313" key="3">
    <source>
        <dbReference type="EMBL" id="KAA6378154.1"/>
    </source>
</evidence>
<name>A0A5J4V6V6_9EUKA</name>
<feature type="compositionally biased region" description="Basic residues" evidence="2">
    <location>
        <begin position="100"/>
        <end position="116"/>
    </location>
</feature>
<reference evidence="3 4" key="1">
    <citation type="submission" date="2019-03" db="EMBL/GenBank/DDBJ databases">
        <title>Single cell metagenomics reveals metabolic interactions within the superorganism composed of flagellate Streblomastix strix and complex community of Bacteroidetes bacteria on its surface.</title>
        <authorList>
            <person name="Treitli S.C."/>
            <person name="Kolisko M."/>
            <person name="Husnik F."/>
            <person name="Keeling P."/>
            <person name="Hampl V."/>
        </authorList>
    </citation>
    <scope>NUCLEOTIDE SEQUENCE [LARGE SCALE GENOMIC DNA]</scope>
    <source>
        <strain evidence="3">ST1C</strain>
    </source>
</reference>
<dbReference type="EMBL" id="SNRW01009337">
    <property type="protein sequence ID" value="KAA6378154.1"/>
    <property type="molecule type" value="Genomic_DNA"/>
</dbReference>
<feature type="coiled-coil region" evidence="1">
    <location>
        <begin position="2"/>
        <end position="36"/>
    </location>
</feature>
<feature type="region of interest" description="Disordered" evidence="2">
    <location>
        <begin position="95"/>
        <end position="120"/>
    </location>
</feature>
<feature type="region of interest" description="Disordered" evidence="2">
    <location>
        <begin position="37"/>
        <end position="62"/>
    </location>
</feature>